<feature type="chain" id="PRO_5024316108" evidence="1">
    <location>
        <begin position="19"/>
        <end position="348"/>
    </location>
</feature>
<feature type="domain" description="EGF-like" evidence="2">
    <location>
        <begin position="23"/>
        <end position="57"/>
    </location>
</feature>
<accession>A0A5S6QHT3</accession>
<dbReference type="PANTHER" id="PTHR39069">
    <property type="entry name" value="ECDYSONE-INDUCIBLE GENE E1, ISOFORM A"/>
    <property type="match status" value="1"/>
</dbReference>
<dbReference type="Proteomes" id="UP000046395">
    <property type="component" value="Unassembled WGS sequence"/>
</dbReference>
<dbReference type="SMART" id="SM00181">
    <property type="entry name" value="EGF"/>
    <property type="match status" value="4"/>
</dbReference>
<feature type="domain" description="EGF-like" evidence="2">
    <location>
        <begin position="65"/>
        <end position="99"/>
    </location>
</feature>
<dbReference type="InterPro" id="IPR006149">
    <property type="entry name" value="EB_dom"/>
</dbReference>
<dbReference type="Pfam" id="PF01683">
    <property type="entry name" value="EB"/>
    <property type="match status" value="2"/>
</dbReference>
<evidence type="ECO:0000313" key="3">
    <source>
        <dbReference type="Proteomes" id="UP000046395"/>
    </source>
</evidence>
<protein>
    <submittedName>
        <fullName evidence="4">EGF-like domain-containing protein</fullName>
    </submittedName>
</protein>
<name>A0A5S6QHT3_TRIMR</name>
<evidence type="ECO:0000259" key="2">
    <source>
        <dbReference type="SMART" id="SM00181"/>
    </source>
</evidence>
<dbReference type="PANTHER" id="PTHR39069:SF8">
    <property type="entry name" value="FI17111P1"/>
    <property type="match status" value="1"/>
</dbReference>
<feature type="domain" description="EGF-like" evidence="2">
    <location>
        <begin position="114"/>
        <end position="141"/>
    </location>
</feature>
<reference evidence="4" key="1">
    <citation type="submission" date="2019-12" db="UniProtKB">
        <authorList>
            <consortium name="WormBaseParasite"/>
        </authorList>
    </citation>
    <scope>IDENTIFICATION</scope>
</reference>
<evidence type="ECO:0000313" key="4">
    <source>
        <dbReference type="WBParaSite" id="TMUE_2000006966.1"/>
    </source>
</evidence>
<keyword evidence="1" id="KW-0732">Signal</keyword>
<dbReference type="SMART" id="SM00289">
    <property type="entry name" value="WR1"/>
    <property type="match status" value="3"/>
</dbReference>
<feature type="signal peptide" evidence="1">
    <location>
        <begin position="1"/>
        <end position="18"/>
    </location>
</feature>
<organism evidence="3 4">
    <name type="scientific">Trichuris muris</name>
    <name type="common">Mouse whipworm</name>
    <dbReference type="NCBI Taxonomy" id="70415"/>
    <lineage>
        <taxon>Eukaryota</taxon>
        <taxon>Metazoa</taxon>
        <taxon>Ecdysozoa</taxon>
        <taxon>Nematoda</taxon>
        <taxon>Enoplea</taxon>
        <taxon>Dorylaimia</taxon>
        <taxon>Trichinellida</taxon>
        <taxon>Trichuridae</taxon>
        <taxon>Trichuris</taxon>
    </lineage>
</organism>
<dbReference type="InterPro" id="IPR006150">
    <property type="entry name" value="Cys_repeat_1"/>
</dbReference>
<dbReference type="STRING" id="70415.A0A5S6QHT3"/>
<dbReference type="AlphaFoldDB" id="A0A5S6QHT3"/>
<keyword evidence="3" id="KW-1185">Reference proteome</keyword>
<dbReference type="InterPro" id="IPR000742">
    <property type="entry name" value="EGF"/>
</dbReference>
<evidence type="ECO:0000256" key="1">
    <source>
        <dbReference type="SAM" id="SignalP"/>
    </source>
</evidence>
<feature type="domain" description="EGF-like" evidence="2">
    <location>
        <begin position="268"/>
        <end position="300"/>
    </location>
</feature>
<dbReference type="WBParaSite" id="TMUE_2000006966.1">
    <property type="protein sequence ID" value="TMUE_2000006966.1"/>
    <property type="gene ID" value="WBGene00286062"/>
</dbReference>
<sequence length="348" mass="37969">MKAPALLLTIATLQVTASTLFSRCSKDNDCEWNQKCRFSSCVCRPGFAPQNPPVACAEAPKLGENCSATILCTTPYAFCFYNDTCICAFPYEPVGDRCVLPAKTLGQQCRSREECVVAYSQCLNGVCRCKPGFQTEQNACTPYGYNCNTGPTPLVDGKIIRCKFNFTSLADDCPEGLFCVTLSKLVDSSESLDGFCCNRTYIEYSYNSAQCPVGFSEQMGNCMEPSASSFTFFDPVSEETLCCPMACPAKSRLHENRCYNSILEVGDVCSFSAECPIGTVCVANRCICQPGYVAVDGDCYPPACSVGLPLRNFHNGELVECSWHSPCPSPFHCIHEFGICCSDLDLIT</sequence>
<proteinExistence type="predicted"/>